<dbReference type="Gene3D" id="3.40.190.10">
    <property type="entry name" value="Periplasmic binding protein-like II"/>
    <property type="match status" value="2"/>
</dbReference>
<dbReference type="SUPFAM" id="SSF53850">
    <property type="entry name" value="Periplasmic binding protein-like II"/>
    <property type="match status" value="1"/>
</dbReference>
<sequence length="345" mass="35133">MTSMAITRRPVLAGLGSLLAGTVAVGRGQAAALNFVRIGTARGGGSYAQLGKAMVAALSSPPGAACDTASSCGLPGAIVTAQPSAGSRANVKALVDSGIEFALCQADVATWLAKGEGPLRTGANVDSLRVVAALGDEAVHLLVRADAGIGAIGDLRGKRVALGEEGSGTRVDADFVLGAFGIQPADLQASNVLPLQALRGLLDGQLDAAFLTGAAPLREVNAKDAQGELAPFAGRIALLPLDGPELQPFLANGSLLTRTTLAEGLYGIVPPGGLATLSTRTLLVTMRQQQARWVSAFTAALWSSAVQQELQRAGFNLKGAAEAIRDLPLMLHDGALKQYRAMGLA</sequence>
<keyword evidence="2" id="KW-1185">Reference proteome</keyword>
<dbReference type="OrthoDB" id="8477520at2"/>
<dbReference type="RefSeq" id="WP_088561633.1">
    <property type="nucleotide sequence ID" value="NZ_FYEH01000007.1"/>
</dbReference>
<evidence type="ECO:0008006" key="3">
    <source>
        <dbReference type="Google" id="ProtNLM"/>
    </source>
</evidence>
<dbReference type="EMBL" id="FYEH01000007">
    <property type="protein sequence ID" value="SNB69821.1"/>
    <property type="molecule type" value="Genomic_DNA"/>
</dbReference>
<dbReference type="InterPro" id="IPR006311">
    <property type="entry name" value="TAT_signal"/>
</dbReference>
<gene>
    <name evidence="1" type="ORF">SAMN07250955_10758</name>
</gene>
<proteinExistence type="predicted"/>
<evidence type="ECO:0000313" key="1">
    <source>
        <dbReference type="EMBL" id="SNB69821.1"/>
    </source>
</evidence>
<organism evidence="1 2">
    <name type="scientific">Arboricoccus pini</name>
    <dbReference type="NCBI Taxonomy" id="1963835"/>
    <lineage>
        <taxon>Bacteria</taxon>
        <taxon>Pseudomonadati</taxon>
        <taxon>Pseudomonadota</taxon>
        <taxon>Alphaproteobacteria</taxon>
        <taxon>Geminicoccales</taxon>
        <taxon>Geminicoccaceae</taxon>
        <taxon>Arboricoccus</taxon>
    </lineage>
</organism>
<reference evidence="1 2" key="1">
    <citation type="submission" date="2017-06" db="EMBL/GenBank/DDBJ databases">
        <authorList>
            <person name="Kim H.J."/>
            <person name="Triplett B.A."/>
        </authorList>
    </citation>
    <scope>NUCLEOTIDE SEQUENCE [LARGE SCALE GENOMIC DNA]</scope>
    <source>
        <strain evidence="1 2">B29T1</strain>
    </source>
</reference>
<dbReference type="AlphaFoldDB" id="A0A212RCJ4"/>
<dbReference type="InterPro" id="IPR011852">
    <property type="entry name" value="TRAP_TAXI"/>
</dbReference>
<name>A0A212RCJ4_9PROT</name>
<dbReference type="PANTHER" id="PTHR42941">
    <property type="entry name" value="SLL1037 PROTEIN"/>
    <property type="match status" value="1"/>
</dbReference>
<dbReference type="NCBIfam" id="TIGR02122">
    <property type="entry name" value="TRAP_TAXI"/>
    <property type="match status" value="1"/>
</dbReference>
<evidence type="ECO:0000313" key="2">
    <source>
        <dbReference type="Proteomes" id="UP000197065"/>
    </source>
</evidence>
<dbReference type="Proteomes" id="UP000197065">
    <property type="component" value="Unassembled WGS sequence"/>
</dbReference>
<protein>
    <recommendedName>
        <fullName evidence="3">TRAP transporter solute receptor, TAXI family</fullName>
    </recommendedName>
</protein>
<dbReference type="Pfam" id="PF16868">
    <property type="entry name" value="NMT1_3"/>
    <property type="match status" value="1"/>
</dbReference>
<accession>A0A212RCJ4</accession>
<dbReference type="PROSITE" id="PS51318">
    <property type="entry name" value="TAT"/>
    <property type="match status" value="1"/>
</dbReference>
<dbReference type="PANTHER" id="PTHR42941:SF1">
    <property type="entry name" value="SLL1037 PROTEIN"/>
    <property type="match status" value="1"/>
</dbReference>